<comment type="caution">
    <text evidence="2">The sequence shown here is derived from an EMBL/GenBank/DDBJ whole genome shotgun (WGS) entry which is preliminary data.</text>
</comment>
<dbReference type="Proteomes" id="UP001529510">
    <property type="component" value="Unassembled WGS sequence"/>
</dbReference>
<evidence type="ECO:0000313" key="2">
    <source>
        <dbReference type="EMBL" id="KAL0183437.1"/>
    </source>
</evidence>
<dbReference type="AlphaFoldDB" id="A0ABD0QB81"/>
<proteinExistence type="predicted"/>
<gene>
    <name evidence="2" type="ORF">M9458_022812</name>
</gene>
<name>A0ABD0QB81_CIRMR</name>
<feature type="region of interest" description="Disordered" evidence="1">
    <location>
        <begin position="1"/>
        <end position="209"/>
    </location>
</feature>
<feature type="compositionally biased region" description="Basic and acidic residues" evidence="1">
    <location>
        <begin position="107"/>
        <end position="117"/>
    </location>
</feature>
<feature type="non-terminal residue" evidence="2">
    <location>
        <position position="417"/>
    </location>
</feature>
<feature type="compositionally biased region" description="Polar residues" evidence="1">
    <location>
        <begin position="190"/>
        <end position="209"/>
    </location>
</feature>
<feature type="compositionally biased region" description="Polar residues" evidence="1">
    <location>
        <begin position="129"/>
        <end position="158"/>
    </location>
</feature>
<evidence type="ECO:0000313" key="3">
    <source>
        <dbReference type="Proteomes" id="UP001529510"/>
    </source>
</evidence>
<sequence length="417" mass="44786">SSVSGLFFSQASVPNTNPFLDDSDVDNGNTKEVVHFGDTAERSEKKRRAPIPPQSKMQMGKPDVPPRAPAIPEAKQALPSRASEDSKDSDSCSLRRDKRPAPLPPKNKQEVQNDHADQSTTPIFRFQEEGQTNKASPVSQDESRTSDAASFRNTSLSHLIQGHPRQETNPFVSTEVKTAKHNKGPAPKPSLQSKPCKTSASKTEPNNSLAISNIHLTEHETSAASNSCIDQLDDSTDKLGDLLASEELYTKPNPVNSDDLFLRESRHKDLPAKSKLDSLGEDIPAISDPVLGKVLSNVNDPKNAENVLLESGVSKKKSQAPLPPAKSSSSQQPEAALNSTSQPSIQNRDQSLTINSSKSTSYFTASMVNSSSTSSDALAPLRPEAGRGVSPIDVQPFAGQKHGSESERTGDPAVKPC</sequence>
<accession>A0ABD0QB81</accession>
<feature type="compositionally biased region" description="Basic and acidic residues" evidence="1">
    <location>
        <begin position="82"/>
        <end position="95"/>
    </location>
</feature>
<dbReference type="EMBL" id="JAMKFB020000010">
    <property type="protein sequence ID" value="KAL0183437.1"/>
    <property type="molecule type" value="Genomic_DNA"/>
</dbReference>
<feature type="compositionally biased region" description="Polar residues" evidence="1">
    <location>
        <begin position="326"/>
        <end position="353"/>
    </location>
</feature>
<feature type="region of interest" description="Disordered" evidence="1">
    <location>
        <begin position="366"/>
        <end position="417"/>
    </location>
</feature>
<feature type="region of interest" description="Disordered" evidence="1">
    <location>
        <begin position="306"/>
        <end position="353"/>
    </location>
</feature>
<keyword evidence="3" id="KW-1185">Reference proteome</keyword>
<feature type="non-terminal residue" evidence="2">
    <location>
        <position position="1"/>
    </location>
</feature>
<feature type="compositionally biased region" description="Polar residues" evidence="1">
    <location>
        <begin position="167"/>
        <end position="176"/>
    </location>
</feature>
<protein>
    <submittedName>
        <fullName evidence="2">Uncharacterized protein</fullName>
    </submittedName>
</protein>
<organism evidence="2 3">
    <name type="scientific">Cirrhinus mrigala</name>
    <name type="common">Mrigala</name>
    <dbReference type="NCBI Taxonomy" id="683832"/>
    <lineage>
        <taxon>Eukaryota</taxon>
        <taxon>Metazoa</taxon>
        <taxon>Chordata</taxon>
        <taxon>Craniata</taxon>
        <taxon>Vertebrata</taxon>
        <taxon>Euteleostomi</taxon>
        <taxon>Actinopterygii</taxon>
        <taxon>Neopterygii</taxon>
        <taxon>Teleostei</taxon>
        <taxon>Ostariophysi</taxon>
        <taxon>Cypriniformes</taxon>
        <taxon>Cyprinidae</taxon>
        <taxon>Labeoninae</taxon>
        <taxon>Labeonini</taxon>
        <taxon>Cirrhinus</taxon>
    </lineage>
</organism>
<evidence type="ECO:0000256" key="1">
    <source>
        <dbReference type="SAM" id="MobiDB-lite"/>
    </source>
</evidence>
<reference evidence="2 3" key="1">
    <citation type="submission" date="2024-05" db="EMBL/GenBank/DDBJ databases">
        <title>Genome sequencing and assembly of Indian major carp, Cirrhinus mrigala (Hamilton, 1822).</title>
        <authorList>
            <person name="Mohindra V."/>
            <person name="Chowdhury L.M."/>
            <person name="Lal K."/>
            <person name="Jena J.K."/>
        </authorList>
    </citation>
    <scope>NUCLEOTIDE SEQUENCE [LARGE SCALE GENOMIC DNA]</scope>
    <source>
        <strain evidence="2">CM1030</strain>
        <tissue evidence="2">Blood</tissue>
    </source>
</reference>
<feature type="compositionally biased region" description="Polar residues" evidence="1">
    <location>
        <begin position="1"/>
        <end position="18"/>
    </location>
</feature>
<feature type="compositionally biased region" description="Basic and acidic residues" evidence="1">
    <location>
        <begin position="32"/>
        <end position="44"/>
    </location>
</feature>